<evidence type="ECO:0000256" key="10">
    <source>
        <dbReference type="PIRSR" id="PIRSR630616-3"/>
    </source>
</evidence>
<dbReference type="Proteomes" id="UP000308267">
    <property type="component" value="Unassembled WGS sequence"/>
</dbReference>
<feature type="region of interest" description="Disordered" evidence="14">
    <location>
        <begin position="326"/>
        <end position="362"/>
    </location>
</feature>
<dbReference type="PANTHER" id="PTHR24350">
    <property type="entry name" value="SERINE/THREONINE-PROTEIN KINASE IAL-RELATED"/>
    <property type="match status" value="1"/>
</dbReference>
<gene>
    <name evidence="16" type="ORF">CRM22_008340</name>
</gene>
<organism evidence="16 17">
    <name type="scientific">Opisthorchis felineus</name>
    <dbReference type="NCBI Taxonomy" id="147828"/>
    <lineage>
        <taxon>Eukaryota</taxon>
        <taxon>Metazoa</taxon>
        <taxon>Spiralia</taxon>
        <taxon>Lophotrochozoa</taxon>
        <taxon>Platyhelminthes</taxon>
        <taxon>Trematoda</taxon>
        <taxon>Digenea</taxon>
        <taxon>Opisthorchiida</taxon>
        <taxon>Opisthorchiata</taxon>
        <taxon>Opisthorchiidae</taxon>
        <taxon>Opisthorchis</taxon>
    </lineage>
</organism>
<dbReference type="InterPro" id="IPR008271">
    <property type="entry name" value="Ser/Thr_kinase_AS"/>
</dbReference>
<comment type="catalytic activity">
    <reaction evidence="7 13">
        <text>L-seryl-[protein] + ATP = O-phospho-L-seryl-[protein] + ADP + H(+)</text>
        <dbReference type="Rhea" id="RHEA:17989"/>
        <dbReference type="Rhea" id="RHEA-COMP:9863"/>
        <dbReference type="Rhea" id="RHEA-COMP:11604"/>
        <dbReference type="ChEBI" id="CHEBI:15378"/>
        <dbReference type="ChEBI" id="CHEBI:29999"/>
        <dbReference type="ChEBI" id="CHEBI:30616"/>
        <dbReference type="ChEBI" id="CHEBI:83421"/>
        <dbReference type="ChEBI" id="CHEBI:456216"/>
        <dbReference type="EC" id="2.7.11.1"/>
    </reaction>
</comment>
<dbReference type="AlphaFoldDB" id="A0A4S2LCC0"/>
<feature type="compositionally biased region" description="Polar residues" evidence="14">
    <location>
        <begin position="350"/>
        <end position="362"/>
    </location>
</feature>
<keyword evidence="4 13" id="KW-0418">Kinase</keyword>
<evidence type="ECO:0000256" key="13">
    <source>
        <dbReference type="RuleBase" id="RU367134"/>
    </source>
</evidence>
<keyword evidence="5 9" id="KW-0067">ATP-binding</keyword>
<dbReference type="GO" id="GO:0005524">
    <property type="term" value="F:ATP binding"/>
    <property type="evidence" value="ECO:0007669"/>
    <property type="project" value="UniProtKB-UniRule"/>
</dbReference>
<name>A0A4S2LCC0_OPIFE</name>
<evidence type="ECO:0000256" key="11">
    <source>
        <dbReference type="PROSITE-ProRule" id="PRU10141"/>
    </source>
</evidence>
<dbReference type="GO" id="GO:0004674">
    <property type="term" value="F:protein serine/threonine kinase activity"/>
    <property type="evidence" value="ECO:0007669"/>
    <property type="project" value="UniProtKB-KW"/>
</dbReference>
<accession>A0A4S2LCC0</accession>
<feature type="compositionally biased region" description="Low complexity" evidence="14">
    <location>
        <begin position="327"/>
        <end position="345"/>
    </location>
</feature>
<comment type="similarity">
    <text evidence="13">Belongs to the protein kinase superfamily. Ser/Thr protein kinase family. Aurora subfamily.</text>
</comment>
<feature type="region of interest" description="Disordered" evidence="14">
    <location>
        <begin position="1"/>
        <end position="28"/>
    </location>
</feature>
<dbReference type="FunFam" id="1.10.510.10:FF:000235">
    <property type="entry name" value="Serine/threonine-protein kinase ark1"/>
    <property type="match status" value="1"/>
</dbReference>
<dbReference type="STRING" id="147828.A0A4S2LCC0"/>
<dbReference type="InterPro" id="IPR000719">
    <property type="entry name" value="Prot_kinase_dom"/>
</dbReference>
<dbReference type="InterPro" id="IPR030616">
    <property type="entry name" value="Aur-like"/>
</dbReference>
<keyword evidence="2 13" id="KW-0808">Transferase</keyword>
<dbReference type="OrthoDB" id="377346at2759"/>
<dbReference type="InterPro" id="IPR017441">
    <property type="entry name" value="Protein_kinase_ATP_BS"/>
</dbReference>
<evidence type="ECO:0000313" key="17">
    <source>
        <dbReference type="Proteomes" id="UP000308267"/>
    </source>
</evidence>
<dbReference type="SMART" id="SM00220">
    <property type="entry name" value="S_TKc"/>
    <property type="match status" value="1"/>
</dbReference>
<comment type="caution">
    <text evidence="16">The sequence shown here is derived from an EMBL/GenBank/DDBJ whole genome shotgun (WGS) entry which is preliminary data.</text>
</comment>
<dbReference type="InterPro" id="IPR011009">
    <property type="entry name" value="Kinase-like_dom_sf"/>
</dbReference>
<evidence type="ECO:0000256" key="6">
    <source>
        <dbReference type="ARBA" id="ARBA00047899"/>
    </source>
</evidence>
<evidence type="ECO:0000256" key="7">
    <source>
        <dbReference type="ARBA" id="ARBA00048679"/>
    </source>
</evidence>
<evidence type="ECO:0000256" key="3">
    <source>
        <dbReference type="ARBA" id="ARBA00022741"/>
    </source>
</evidence>
<dbReference type="EC" id="2.7.11.1" evidence="13"/>
<dbReference type="EMBL" id="SJOL01008260">
    <property type="protein sequence ID" value="TGZ60781.1"/>
    <property type="molecule type" value="Genomic_DNA"/>
</dbReference>
<evidence type="ECO:0000256" key="14">
    <source>
        <dbReference type="SAM" id="MobiDB-lite"/>
    </source>
</evidence>
<feature type="active site" description="Proton acceptor" evidence="8">
    <location>
        <position position="169"/>
    </location>
</feature>
<protein>
    <recommendedName>
        <fullName evidence="13">Aurora kinase</fullName>
        <ecNumber evidence="13">2.7.11.1</ecNumber>
    </recommendedName>
</protein>
<evidence type="ECO:0000256" key="1">
    <source>
        <dbReference type="ARBA" id="ARBA00022527"/>
    </source>
</evidence>
<dbReference type="PROSITE" id="PS50011">
    <property type="entry name" value="PROTEIN_KINASE_DOM"/>
    <property type="match status" value="1"/>
</dbReference>
<evidence type="ECO:0000256" key="12">
    <source>
        <dbReference type="RuleBase" id="RU000304"/>
    </source>
</evidence>
<evidence type="ECO:0000313" key="16">
    <source>
        <dbReference type="EMBL" id="TGZ60781.1"/>
    </source>
</evidence>
<dbReference type="CDD" id="cd14007">
    <property type="entry name" value="STKc_Aurora"/>
    <property type="match status" value="1"/>
</dbReference>
<evidence type="ECO:0000256" key="9">
    <source>
        <dbReference type="PIRSR" id="PIRSR630616-2"/>
    </source>
</evidence>
<dbReference type="Pfam" id="PF00069">
    <property type="entry name" value="Pkinase"/>
    <property type="match status" value="1"/>
</dbReference>
<feature type="binding site" evidence="9 11">
    <location>
        <position position="75"/>
    </location>
    <ligand>
        <name>ATP</name>
        <dbReference type="ChEBI" id="CHEBI:30616"/>
    </ligand>
</feature>
<reference evidence="16 17" key="1">
    <citation type="journal article" date="2019" name="BMC Genomics">
        <title>New insights from Opisthorchis felineus genome: update on genomics of the epidemiologically important liver flukes.</title>
        <authorList>
            <person name="Ershov N.I."/>
            <person name="Mordvinov V.A."/>
            <person name="Prokhortchouk E.B."/>
            <person name="Pakharukova M.Y."/>
            <person name="Gunbin K.V."/>
            <person name="Ustyantsev K."/>
            <person name="Genaev M.A."/>
            <person name="Blinov A.G."/>
            <person name="Mazur A."/>
            <person name="Boulygina E."/>
            <person name="Tsygankova S."/>
            <person name="Khrameeva E."/>
            <person name="Chekanov N."/>
            <person name="Fan G."/>
            <person name="Xiao A."/>
            <person name="Zhang H."/>
            <person name="Xu X."/>
            <person name="Yang H."/>
            <person name="Solovyev V."/>
            <person name="Lee S.M."/>
            <person name="Liu X."/>
            <person name="Afonnikov D.A."/>
            <person name="Skryabin K.G."/>
        </authorList>
    </citation>
    <scope>NUCLEOTIDE SEQUENCE [LARGE SCALE GENOMIC DNA]</scope>
    <source>
        <strain evidence="16">AK-0245</strain>
        <tissue evidence="16">Whole organism</tissue>
    </source>
</reference>
<proteinExistence type="inferred from homology"/>
<evidence type="ECO:0000256" key="4">
    <source>
        <dbReference type="ARBA" id="ARBA00022777"/>
    </source>
</evidence>
<keyword evidence="17" id="KW-1185">Reference proteome</keyword>
<comment type="catalytic activity">
    <reaction evidence="6 13">
        <text>L-threonyl-[protein] + ATP = O-phospho-L-threonyl-[protein] + ADP + H(+)</text>
        <dbReference type="Rhea" id="RHEA:46608"/>
        <dbReference type="Rhea" id="RHEA-COMP:11060"/>
        <dbReference type="Rhea" id="RHEA-COMP:11605"/>
        <dbReference type="ChEBI" id="CHEBI:15378"/>
        <dbReference type="ChEBI" id="CHEBI:30013"/>
        <dbReference type="ChEBI" id="CHEBI:30616"/>
        <dbReference type="ChEBI" id="CHEBI:61977"/>
        <dbReference type="ChEBI" id="CHEBI:456216"/>
        <dbReference type="EC" id="2.7.11.1"/>
    </reaction>
</comment>
<dbReference type="SUPFAM" id="SSF56112">
    <property type="entry name" value="Protein kinase-like (PK-like)"/>
    <property type="match status" value="1"/>
</dbReference>
<evidence type="ECO:0000259" key="15">
    <source>
        <dbReference type="PROSITE" id="PS50011"/>
    </source>
</evidence>
<feature type="domain" description="Protein kinase" evidence="15">
    <location>
        <begin position="46"/>
        <end position="297"/>
    </location>
</feature>
<evidence type="ECO:0000256" key="2">
    <source>
        <dbReference type="ARBA" id="ARBA00022679"/>
    </source>
</evidence>
<feature type="cross-link" description="Glycyl lysine isopeptide (Lys-Gly) (interchain with G-Cter in SUMO2)" evidence="10">
    <location>
        <position position="171"/>
    </location>
</feature>
<sequence>MSAFTQNGHSVVDDSVRMNRHPSGVPRDRSCTLPRRSCRKWSLKDLDIGKKLGEGCFGSVYLAREKESRFVVALKMMVKSEIVSQEAMQQIQREIEIQSHLRHPGLVQLYSYFYDAKRIYLILEYVPKGELSKELARFHHFNNTRTATYLYQLSSAIAYCHQNDVIHRDIKPDNILLGSRGETKIADFGSAVHRPASRRTAPFGTLDYLAPEVIDPESSYENSVDTWSLGVLTYEMLVGQVPFVGETPQDVANQILSCEPRLPGEFDADAVELISSMLQKRPELRISLTGIHSHPWMRQHAEFSLTRCTAALLDWESPNLYAQSSTLSSFSTTDPSGSSSLDSSSMGAGVSTNLHQSSINQT</sequence>
<evidence type="ECO:0000256" key="5">
    <source>
        <dbReference type="ARBA" id="ARBA00022840"/>
    </source>
</evidence>
<dbReference type="FunFam" id="3.30.200.20:FF:000042">
    <property type="entry name" value="Aurora kinase A"/>
    <property type="match status" value="1"/>
</dbReference>
<evidence type="ECO:0000256" key="8">
    <source>
        <dbReference type="PIRSR" id="PIRSR630616-1"/>
    </source>
</evidence>
<keyword evidence="3 9" id="KW-0547">Nucleotide-binding</keyword>
<dbReference type="Gene3D" id="1.10.510.10">
    <property type="entry name" value="Transferase(Phosphotransferase) domain 1"/>
    <property type="match status" value="1"/>
</dbReference>
<keyword evidence="1 12" id="KW-0723">Serine/threonine-protein kinase</keyword>
<dbReference type="PROSITE" id="PS00107">
    <property type="entry name" value="PROTEIN_KINASE_ATP"/>
    <property type="match status" value="1"/>
</dbReference>
<dbReference type="PROSITE" id="PS00108">
    <property type="entry name" value="PROTEIN_KINASE_ST"/>
    <property type="match status" value="1"/>
</dbReference>
<feature type="binding site" evidence="9">
    <location>
        <position position="187"/>
    </location>
    <ligand>
        <name>ATP</name>
        <dbReference type="ChEBI" id="CHEBI:30616"/>
    </ligand>
</feature>